<dbReference type="EMBL" id="CACVAS010000105">
    <property type="protein sequence ID" value="CAA6817840.1"/>
    <property type="molecule type" value="Genomic_DNA"/>
</dbReference>
<evidence type="ECO:0000313" key="2">
    <source>
        <dbReference type="EMBL" id="CAA6817840.1"/>
    </source>
</evidence>
<dbReference type="AlphaFoldDB" id="A0A6S6TMJ4"/>
<dbReference type="SMART" id="SM00255">
    <property type="entry name" value="TIR"/>
    <property type="match status" value="1"/>
</dbReference>
<dbReference type="Pfam" id="PF13676">
    <property type="entry name" value="TIR_2"/>
    <property type="match status" value="1"/>
</dbReference>
<proteinExistence type="predicted"/>
<evidence type="ECO:0000259" key="1">
    <source>
        <dbReference type="SMART" id="SM00255"/>
    </source>
</evidence>
<organism evidence="2">
    <name type="scientific">uncultured Sulfurovum sp</name>
    <dbReference type="NCBI Taxonomy" id="269237"/>
    <lineage>
        <taxon>Bacteria</taxon>
        <taxon>Pseudomonadati</taxon>
        <taxon>Campylobacterota</taxon>
        <taxon>Epsilonproteobacteria</taxon>
        <taxon>Campylobacterales</taxon>
        <taxon>Sulfurovaceae</taxon>
        <taxon>Sulfurovum</taxon>
        <taxon>environmental samples</taxon>
    </lineage>
</organism>
<feature type="domain" description="TIR" evidence="1">
    <location>
        <begin position="4"/>
        <end position="161"/>
    </location>
</feature>
<accession>A0A6S6TMJ4</accession>
<reference evidence="2" key="1">
    <citation type="submission" date="2020-01" db="EMBL/GenBank/DDBJ databases">
        <authorList>
            <person name="Meier V. D."/>
            <person name="Meier V D."/>
        </authorList>
    </citation>
    <scope>NUCLEOTIDE SEQUENCE</scope>
    <source>
        <strain evidence="2">HLG_WM_MAG_01</strain>
    </source>
</reference>
<dbReference type="InterPro" id="IPR000157">
    <property type="entry name" value="TIR_dom"/>
</dbReference>
<protein>
    <recommendedName>
        <fullName evidence="1">TIR domain-containing protein</fullName>
    </recommendedName>
</protein>
<gene>
    <name evidence="2" type="ORF">HELGO_WM4614</name>
</gene>
<dbReference type="GO" id="GO:0007165">
    <property type="term" value="P:signal transduction"/>
    <property type="evidence" value="ECO:0007669"/>
    <property type="project" value="InterPro"/>
</dbReference>
<sequence length="484" mass="57074">MNDNKKIFISYSHTDEAYMKIIQSAITGNSYHNNVFTDRSIKLGKNWHNIILDEITNSDLVLLLISTNFFNSKYIKEIEMPLFIRQCEEKQTHIIPVLLTACSWDTYDWLSGKGTSNQGFPKDMQPLSSFSNESFHDYGRCPKIKEQMAFLVEKIAHVFHIEAQTTAIKDFLLDFYKDRQEDLVKVLFKYLVLPNRAEYRRLENSSIESLVEVLMSRQDCLSCVLQWLNKSDNFSTLSKYDNCEELEKSVKSKFSIESLYILLEKNRANNKFSVEIYSKYSDGTIELSPLSNNKYKSFYDYLNNELSKLYSSQKRAKKIIDVYLVIPSSEIVSFDIDKLKIDEQPILKKTHISFKLWERYKNFDFYSARQDWEFNTEIKQKNENKLCIDVLYAENDLSEINSFDDDRHIIISGEREPKEIREYDIAFATLNHEQDIDYKEYKVSALETPIYKHQTKCKKLRFINDSYFDAELFNNAINIITDTK</sequence>
<dbReference type="InterPro" id="IPR035897">
    <property type="entry name" value="Toll_tir_struct_dom_sf"/>
</dbReference>
<dbReference type="Gene3D" id="3.40.50.10140">
    <property type="entry name" value="Toll/interleukin-1 receptor homology (TIR) domain"/>
    <property type="match status" value="1"/>
</dbReference>
<name>A0A6S6TMJ4_9BACT</name>
<dbReference type="SUPFAM" id="SSF52200">
    <property type="entry name" value="Toll/Interleukin receptor TIR domain"/>
    <property type="match status" value="1"/>
</dbReference>